<protein>
    <submittedName>
        <fullName evidence="4">Pullulanase</fullName>
        <ecNumber evidence="4">3.2.1.41</ecNumber>
    </submittedName>
</protein>
<dbReference type="SUPFAM" id="SSF81296">
    <property type="entry name" value="E set domains"/>
    <property type="match status" value="1"/>
</dbReference>
<comment type="similarity">
    <text evidence="1">Belongs to the glycosyl hydrolase 13 family.</text>
</comment>
<dbReference type="SUPFAM" id="SSF51445">
    <property type="entry name" value="(Trans)glycosidases"/>
    <property type="match status" value="1"/>
</dbReference>
<dbReference type="InterPro" id="IPR011840">
    <property type="entry name" value="PulA_typeI"/>
</dbReference>
<dbReference type="InterPro" id="IPR013783">
    <property type="entry name" value="Ig-like_fold"/>
</dbReference>
<dbReference type="Gene3D" id="2.60.40.10">
    <property type="entry name" value="Immunoglobulins"/>
    <property type="match status" value="1"/>
</dbReference>
<keyword evidence="4" id="KW-0326">Glycosidase</keyword>
<dbReference type="SUPFAM" id="SSF49452">
    <property type="entry name" value="Starch-binding domain-like"/>
    <property type="match status" value="1"/>
</dbReference>
<dbReference type="Gene3D" id="3.20.20.80">
    <property type="entry name" value="Glycosidases"/>
    <property type="match status" value="1"/>
</dbReference>
<dbReference type="SMART" id="SM00642">
    <property type="entry name" value="Aamy"/>
    <property type="match status" value="1"/>
</dbReference>
<evidence type="ECO:0000256" key="2">
    <source>
        <dbReference type="ARBA" id="ARBA00022837"/>
    </source>
</evidence>
<gene>
    <name evidence="4" type="primary">pulA_2</name>
    <name evidence="4" type="ORF">ERS021757_01000</name>
</gene>
<dbReference type="CDD" id="cd02860">
    <property type="entry name" value="E_set_Pullulanase"/>
    <property type="match status" value="1"/>
</dbReference>
<feature type="domain" description="Glycosyl hydrolase family 13 catalytic" evidence="3">
    <location>
        <begin position="287"/>
        <end position="660"/>
    </location>
</feature>
<evidence type="ECO:0000313" key="4">
    <source>
        <dbReference type="EMBL" id="CKA93181.1"/>
    </source>
</evidence>
<evidence type="ECO:0000256" key="1">
    <source>
        <dbReference type="ARBA" id="ARBA00008061"/>
    </source>
</evidence>
<dbReference type="GO" id="GO:0005975">
    <property type="term" value="P:carbohydrate metabolic process"/>
    <property type="evidence" value="ECO:0007669"/>
    <property type="project" value="InterPro"/>
</dbReference>
<sequence length="759" mass="86343">MYNYPMRIHYHRKNGEYDTCSFVKSKDQRIDLLTYQEDYFGALFSFEHPSAHPLESLNFVVHTGQTSKEYAIRFNHYPLLTEVWILEGDDRIYYSENPAIASPFYKNQNPFAFDKAINSASFDHHWGYQGELGCRVEDNQARFALWAPTATEVQVVVYESAANDAPVWKTFEMERGNSYSYNHKDNTIGVWSLDVEEDLTGKAYQYQVQFPHHQTVTRDPYTIATSPDGKRSAILSHEEKQVANFEVKHGSEATWRLANPCKAVICEMHIRDLTKSPTSGVDEHLRGTFLGAAQTGTVNQYGQATAFDYIKKLGYNYVQLQPIADRHKEYDEDGNVTYNWGYDPQNYNAPETSFSTNPDDPAQVIRDLKTMVQAYHDAGIGVIMDVVYNHTFSVVDAPFQTTVPDYYYRMNPDGTFQNGTGVGNETASEHEMFRKYMIDSLLYWVQEYNIDGFRFDLMGIHDVKTMQMIRQSLDEIAPNIILYGEGWDMGTGLAPYDKAKKDNAYEMPNIGFFNDNQRDAVKGGEVYGAIKSGFVSGAATEPILAKAILGSRELGTYTHPNQVLNYVEAHDNYNLHDLLATLHPDQSSEQIMRKVETATAMNLLMQGMAFMEIGQEFGRTKLVATGENGELTHDDRERAMNSYNAPDSVNQVNWDSINERQDSIEFIRQVIRLKTKTDAFSYSSYDEIYHHVFVHSAIEHSGCLIYEVHGKEHLLVVVNAKSEPYPFENAGNLAMLVTNSRSKEDNVLDDISLAVLSVL</sequence>
<dbReference type="EMBL" id="CMJT01000008">
    <property type="protein sequence ID" value="CKA93181.1"/>
    <property type="molecule type" value="Genomic_DNA"/>
</dbReference>
<dbReference type="Pfam" id="PF02922">
    <property type="entry name" value="CBM_48"/>
    <property type="match status" value="1"/>
</dbReference>
<name>A0A0T8U7K4_9STRE</name>
<dbReference type="NCBIfam" id="TIGR02104">
    <property type="entry name" value="pulA_typeI"/>
    <property type="match status" value="1"/>
</dbReference>
<dbReference type="GO" id="GO:0051060">
    <property type="term" value="F:pullulanase activity"/>
    <property type="evidence" value="ECO:0007669"/>
    <property type="project" value="UniProtKB-EC"/>
</dbReference>
<organism evidence="4 5">
    <name type="scientific">Streptococcus pseudopneumoniae</name>
    <dbReference type="NCBI Taxonomy" id="257758"/>
    <lineage>
        <taxon>Bacteria</taxon>
        <taxon>Bacillati</taxon>
        <taxon>Bacillota</taxon>
        <taxon>Bacilli</taxon>
        <taxon>Lactobacillales</taxon>
        <taxon>Streptococcaceae</taxon>
        <taxon>Streptococcus</taxon>
    </lineage>
</organism>
<keyword evidence="4" id="KW-0378">Hydrolase</keyword>
<dbReference type="InterPro" id="IPR013784">
    <property type="entry name" value="Carb-bd-like_fold"/>
</dbReference>
<proteinExistence type="inferred from homology"/>
<dbReference type="CDD" id="cd11341">
    <property type="entry name" value="AmyAc_Pullulanase_LD-like"/>
    <property type="match status" value="1"/>
</dbReference>
<dbReference type="InterPro" id="IPR014756">
    <property type="entry name" value="Ig_E-set"/>
</dbReference>
<reference evidence="5" key="1">
    <citation type="submission" date="2015-03" db="EMBL/GenBank/DDBJ databases">
        <authorList>
            <consortium name="Pathogen Informatics"/>
        </authorList>
    </citation>
    <scope>NUCLEOTIDE SEQUENCE [LARGE SCALE GENOMIC DNA]</scope>
    <source>
        <strain evidence="5">SMRU2248</strain>
    </source>
</reference>
<evidence type="ECO:0000259" key="3">
    <source>
        <dbReference type="SMART" id="SM00642"/>
    </source>
</evidence>
<dbReference type="Gene3D" id="2.60.40.1110">
    <property type="match status" value="1"/>
</dbReference>
<dbReference type="InterPro" id="IPR004193">
    <property type="entry name" value="Glyco_hydro_13_N"/>
</dbReference>
<dbReference type="Pfam" id="PF00128">
    <property type="entry name" value="Alpha-amylase"/>
    <property type="match status" value="1"/>
</dbReference>
<dbReference type="InterPro" id="IPR006047">
    <property type="entry name" value="GH13_cat_dom"/>
</dbReference>
<evidence type="ECO:0000313" key="5">
    <source>
        <dbReference type="Proteomes" id="UP000041827"/>
    </source>
</evidence>
<dbReference type="InterPro" id="IPR017853">
    <property type="entry name" value="GH"/>
</dbReference>
<dbReference type="AlphaFoldDB" id="A0A0T8U7K4"/>
<dbReference type="RefSeq" id="WP_050261565.1">
    <property type="nucleotide sequence ID" value="NZ_CMJT01000008.1"/>
</dbReference>
<dbReference type="GO" id="GO:0030246">
    <property type="term" value="F:carbohydrate binding"/>
    <property type="evidence" value="ECO:0007669"/>
    <property type="project" value="InterPro"/>
</dbReference>
<dbReference type="EC" id="3.2.1.41" evidence="4"/>
<keyword evidence="2" id="KW-0106">Calcium</keyword>
<dbReference type="PANTHER" id="PTHR43002">
    <property type="entry name" value="GLYCOGEN DEBRANCHING ENZYME"/>
    <property type="match status" value="1"/>
</dbReference>
<dbReference type="Proteomes" id="UP000041827">
    <property type="component" value="Unassembled WGS sequence"/>
</dbReference>
<accession>A0A0T8U7K4</accession>